<proteinExistence type="predicted"/>
<feature type="non-terminal residue" evidence="1">
    <location>
        <position position="101"/>
    </location>
</feature>
<evidence type="ECO:0000313" key="1">
    <source>
        <dbReference type="EMBL" id="KKM64591.1"/>
    </source>
</evidence>
<dbReference type="EMBL" id="LAZR01010872">
    <property type="protein sequence ID" value="KKM64591.1"/>
    <property type="molecule type" value="Genomic_DNA"/>
</dbReference>
<comment type="caution">
    <text evidence="1">The sequence shown here is derived from an EMBL/GenBank/DDBJ whole genome shotgun (WGS) entry which is preliminary data.</text>
</comment>
<name>A0A0F9JQ92_9ZZZZ</name>
<reference evidence="1" key="1">
    <citation type="journal article" date="2015" name="Nature">
        <title>Complex archaea that bridge the gap between prokaryotes and eukaryotes.</title>
        <authorList>
            <person name="Spang A."/>
            <person name="Saw J.H."/>
            <person name="Jorgensen S.L."/>
            <person name="Zaremba-Niedzwiedzka K."/>
            <person name="Martijn J."/>
            <person name="Lind A.E."/>
            <person name="van Eijk R."/>
            <person name="Schleper C."/>
            <person name="Guy L."/>
            <person name="Ettema T.J."/>
        </authorList>
    </citation>
    <scope>NUCLEOTIDE SEQUENCE</scope>
</reference>
<sequence length="101" mass="11914">MVEMQRLQAAYRTELDSLSLKAYQEALDGLNITRLPEVVLLIVRGEKYFPPAATIIKYFKELPELKPLELPEPERTPDQLRRSELVKHYWLREFSVEDDKP</sequence>
<dbReference type="AlphaFoldDB" id="A0A0F9JQ92"/>
<gene>
    <name evidence="1" type="ORF">LCGC14_1499930</name>
</gene>
<organism evidence="1">
    <name type="scientific">marine sediment metagenome</name>
    <dbReference type="NCBI Taxonomy" id="412755"/>
    <lineage>
        <taxon>unclassified sequences</taxon>
        <taxon>metagenomes</taxon>
        <taxon>ecological metagenomes</taxon>
    </lineage>
</organism>
<protein>
    <submittedName>
        <fullName evidence="1">Uncharacterized protein</fullName>
    </submittedName>
</protein>
<accession>A0A0F9JQ92</accession>